<feature type="domain" description="Aerotolerance regulator N-terminal" evidence="3">
    <location>
        <begin position="16"/>
        <end position="83"/>
    </location>
</feature>
<dbReference type="SUPFAM" id="SSF53300">
    <property type="entry name" value="vWA-like"/>
    <property type="match status" value="1"/>
</dbReference>
<accession>A0A517ZSB5</accession>
<reference evidence="5 6" key="1">
    <citation type="submission" date="2019-02" db="EMBL/GenBank/DDBJ databases">
        <title>Deep-cultivation of Planctomycetes and their phenomic and genomic characterization uncovers novel biology.</title>
        <authorList>
            <person name="Wiegand S."/>
            <person name="Jogler M."/>
            <person name="Boedeker C."/>
            <person name="Pinto D."/>
            <person name="Vollmers J."/>
            <person name="Rivas-Marin E."/>
            <person name="Kohn T."/>
            <person name="Peeters S.H."/>
            <person name="Heuer A."/>
            <person name="Rast P."/>
            <person name="Oberbeckmann S."/>
            <person name="Bunk B."/>
            <person name="Jeske O."/>
            <person name="Meyerdierks A."/>
            <person name="Storesund J.E."/>
            <person name="Kallscheuer N."/>
            <person name="Luecker S."/>
            <person name="Lage O.M."/>
            <person name="Pohl T."/>
            <person name="Merkel B.J."/>
            <person name="Hornburger P."/>
            <person name="Mueller R.-W."/>
            <person name="Bruemmer F."/>
            <person name="Labrenz M."/>
            <person name="Spormann A.M."/>
            <person name="Op den Camp H."/>
            <person name="Overmann J."/>
            <person name="Amann R."/>
            <person name="Jetten M.S.M."/>
            <person name="Mascher T."/>
            <person name="Medema M.H."/>
            <person name="Devos D.P."/>
            <person name="Kaster A.-K."/>
            <person name="Ovreas L."/>
            <person name="Rohde M."/>
            <person name="Galperin M.Y."/>
            <person name="Jogler C."/>
        </authorList>
    </citation>
    <scope>NUCLEOTIDE SEQUENCE [LARGE SCALE GENOMIC DNA]</scope>
    <source>
        <strain evidence="5 6">Mal52</strain>
    </source>
</reference>
<dbReference type="PANTHER" id="PTHR37464">
    <property type="entry name" value="BLL2463 PROTEIN"/>
    <property type="match status" value="1"/>
</dbReference>
<keyword evidence="2" id="KW-1133">Transmembrane helix</keyword>
<evidence type="ECO:0000313" key="6">
    <source>
        <dbReference type="Proteomes" id="UP000319383"/>
    </source>
</evidence>
<feature type="transmembrane region" description="Helical" evidence="2">
    <location>
        <begin position="63"/>
        <end position="85"/>
    </location>
</feature>
<dbReference type="InterPro" id="IPR024163">
    <property type="entry name" value="Aerotolerance_reg_N"/>
</dbReference>
<dbReference type="EMBL" id="CP036276">
    <property type="protein sequence ID" value="QDU45386.1"/>
    <property type="molecule type" value="Genomic_DNA"/>
</dbReference>
<evidence type="ECO:0008006" key="7">
    <source>
        <dbReference type="Google" id="ProtNLM"/>
    </source>
</evidence>
<dbReference type="PANTHER" id="PTHR37464:SF1">
    <property type="entry name" value="BLL2463 PROTEIN"/>
    <property type="match status" value="1"/>
</dbReference>
<dbReference type="NCBIfam" id="TIGR02226">
    <property type="entry name" value="two_anch"/>
    <property type="match status" value="1"/>
</dbReference>
<protein>
    <recommendedName>
        <fullName evidence="7">Aerotolerance regulator N-terminal domain-containing protein</fullName>
    </recommendedName>
</protein>
<organism evidence="5 6">
    <name type="scientific">Symmachiella dynata</name>
    <dbReference type="NCBI Taxonomy" id="2527995"/>
    <lineage>
        <taxon>Bacteria</taxon>
        <taxon>Pseudomonadati</taxon>
        <taxon>Planctomycetota</taxon>
        <taxon>Planctomycetia</taxon>
        <taxon>Planctomycetales</taxon>
        <taxon>Planctomycetaceae</taxon>
        <taxon>Symmachiella</taxon>
    </lineage>
</organism>
<name>A0A517ZSB5_9PLAN</name>
<dbReference type="InterPro" id="IPR036465">
    <property type="entry name" value="vWFA_dom_sf"/>
</dbReference>
<dbReference type="Gene3D" id="2.60.40.10">
    <property type="entry name" value="Immunoglobulins"/>
    <property type="match status" value="1"/>
</dbReference>
<dbReference type="InterPro" id="IPR011933">
    <property type="entry name" value="Double_TM_dom"/>
</dbReference>
<dbReference type="Gene3D" id="3.40.50.880">
    <property type="match status" value="1"/>
</dbReference>
<evidence type="ECO:0000259" key="3">
    <source>
        <dbReference type="Pfam" id="PF07584"/>
    </source>
</evidence>
<evidence type="ECO:0000259" key="4">
    <source>
        <dbReference type="Pfam" id="PF13519"/>
    </source>
</evidence>
<dbReference type="InterPro" id="IPR002035">
    <property type="entry name" value="VWF_A"/>
</dbReference>
<dbReference type="InterPro" id="IPR013783">
    <property type="entry name" value="Ig-like_fold"/>
</dbReference>
<keyword evidence="6" id="KW-1185">Reference proteome</keyword>
<dbReference type="AlphaFoldDB" id="A0A517ZSB5"/>
<dbReference type="Pfam" id="PF07584">
    <property type="entry name" value="BatA"/>
    <property type="match status" value="1"/>
</dbReference>
<dbReference type="KEGG" id="sdyn:Mal52_38800"/>
<evidence type="ECO:0000256" key="1">
    <source>
        <dbReference type="SAM" id="MobiDB-lite"/>
    </source>
</evidence>
<keyword evidence="2" id="KW-0472">Membrane</keyword>
<proteinExistence type="predicted"/>
<dbReference type="SUPFAM" id="SSF52317">
    <property type="entry name" value="Class I glutamine amidotransferase-like"/>
    <property type="match status" value="1"/>
</dbReference>
<sequence length="773" mass="85681">MEAWLSQHFINSSLIAGGALLVGVPIIIHLINRMRFRRVKFAAMEFLLNSQKKNRRRVLLEQLLLLLLRICAVAAVVALIARPILPKDLPLFGEQEIQHVVLIDDSGSMRDMLGETTAFDAAKKIAKEIASEGERRPEIHKLTLILASQPSQPVFTLQNLDSEFLAEMQSRLETIQCSHRRFNLVDAVKAAQEILVEQKGSVLNFHFISDFRDPEWTEDAALATTVHDMAAAGISTNLARTVPERHANLAVTELTGQLQIAAAEIPLRLRVKVESFSDRVVENVRVALTVDGTKLPRNLVIPKLEAGQTATQEFDVTFLTAGPHDVSARVIGAEDSLEEDNTRFLAVDVAAQHRVLVIDGHVNRSSAEYLEDALEPAPGITGFDVLSEDVEYLRRNPLNGFRNIVLLNVGQLPADSVRFLEEYVAAGGGLAWFMGDQVRPAFYDDVLYNQGEGLFPVPITFIKDLPEDLGESTEDFRFEKHPLFTNFEGQDNPFLADVRVNKYFAIDEEFEPGPNTRIIGRFRDGAPAFIEHRFGRGRIITFLSSGGPDWTNWPRNPSYVIFQLELQKYLAESAAAEANYITGEPITIPIDPTLHTGEAEIRLPSAGGADVIRLRGGEARAADDQAENTTAQNGTITYTDTDLPGIYEITRTHRDQTTDVRRKTYNFPTSEESPLALAETDVMKSRIGNDVEVHVHDVGASGWIDGEEAGQEMRNWLLRILVFVLLAEQLLAKRLSFHSTQSGVAPLRGNRPTPTSRPQRTAAEPAPTTGASA</sequence>
<dbReference type="RefSeq" id="WP_145377766.1">
    <property type="nucleotide sequence ID" value="NZ_CP036276.1"/>
</dbReference>
<feature type="region of interest" description="Disordered" evidence="1">
    <location>
        <begin position="741"/>
        <end position="773"/>
    </location>
</feature>
<feature type="domain" description="VWFA" evidence="4">
    <location>
        <begin position="100"/>
        <end position="199"/>
    </location>
</feature>
<evidence type="ECO:0000256" key="2">
    <source>
        <dbReference type="SAM" id="Phobius"/>
    </source>
</evidence>
<dbReference type="InterPro" id="IPR029062">
    <property type="entry name" value="Class_I_gatase-like"/>
</dbReference>
<feature type="transmembrane region" description="Helical" evidence="2">
    <location>
        <begin position="12"/>
        <end position="31"/>
    </location>
</feature>
<gene>
    <name evidence="5" type="ORF">Mal52_38800</name>
</gene>
<evidence type="ECO:0000313" key="5">
    <source>
        <dbReference type="EMBL" id="QDU45386.1"/>
    </source>
</evidence>
<dbReference type="Pfam" id="PF13519">
    <property type="entry name" value="VWA_2"/>
    <property type="match status" value="1"/>
</dbReference>
<keyword evidence="2" id="KW-0812">Transmembrane</keyword>
<dbReference type="Proteomes" id="UP000319383">
    <property type="component" value="Chromosome"/>
</dbReference>
<dbReference type="Gene3D" id="3.40.50.410">
    <property type="entry name" value="von Willebrand factor, type A domain"/>
    <property type="match status" value="1"/>
</dbReference>